<evidence type="ECO:0000256" key="3">
    <source>
        <dbReference type="ARBA" id="ARBA00023002"/>
    </source>
</evidence>
<protein>
    <recommendedName>
        <fullName evidence="6">Major facilitator superfamily (MFS) profile domain-containing protein</fullName>
    </recommendedName>
</protein>
<feature type="transmembrane region" description="Helical" evidence="5">
    <location>
        <begin position="151"/>
        <end position="174"/>
    </location>
</feature>
<evidence type="ECO:0000256" key="4">
    <source>
        <dbReference type="SAM" id="MobiDB-lite"/>
    </source>
</evidence>
<keyword evidence="5" id="KW-1133">Transmembrane helix</keyword>
<dbReference type="GeneID" id="85369685"/>
<feature type="transmembrane region" description="Helical" evidence="5">
    <location>
        <begin position="97"/>
        <end position="120"/>
    </location>
</feature>
<dbReference type="InterPro" id="IPR020846">
    <property type="entry name" value="MFS_dom"/>
</dbReference>
<dbReference type="InterPro" id="IPR057326">
    <property type="entry name" value="KR_dom"/>
</dbReference>
<proteinExistence type="inferred from homology"/>
<dbReference type="Pfam" id="PF07690">
    <property type="entry name" value="MFS_1"/>
    <property type="match status" value="1"/>
</dbReference>
<dbReference type="InterPro" id="IPR050327">
    <property type="entry name" value="Proton-linked_MCT"/>
</dbReference>
<evidence type="ECO:0000256" key="1">
    <source>
        <dbReference type="ARBA" id="ARBA00004141"/>
    </source>
</evidence>
<evidence type="ECO:0000313" key="8">
    <source>
        <dbReference type="Proteomes" id="UP001241169"/>
    </source>
</evidence>
<feature type="domain" description="Major facilitator superfamily (MFS) profile" evidence="6">
    <location>
        <begin position="57"/>
        <end position="444"/>
    </location>
</feature>
<dbReference type="PANTHER" id="PTHR11360:SF281">
    <property type="entry name" value="ASPYRIDONES EFFLUX PROTEIN APDF-RELATED"/>
    <property type="match status" value="1"/>
</dbReference>
<accession>A0ABQ9T6Z8</accession>
<dbReference type="SMART" id="SM00822">
    <property type="entry name" value="PKS_KR"/>
    <property type="match status" value="1"/>
</dbReference>
<comment type="similarity">
    <text evidence="2">Belongs to the major facilitator superfamily. Monocarboxylate porter (TC 2.A.1.13) family.</text>
</comment>
<dbReference type="CDD" id="cd17352">
    <property type="entry name" value="MFS_MCT_SLC16"/>
    <property type="match status" value="1"/>
</dbReference>
<feature type="transmembrane region" description="Helical" evidence="5">
    <location>
        <begin position="218"/>
        <end position="237"/>
    </location>
</feature>
<dbReference type="PANTHER" id="PTHR11360">
    <property type="entry name" value="MONOCARBOXYLATE TRANSPORTER"/>
    <property type="match status" value="1"/>
</dbReference>
<keyword evidence="5" id="KW-0472">Membrane</keyword>
<keyword evidence="8" id="KW-1185">Reference proteome</keyword>
<dbReference type="EMBL" id="MOPA01000001">
    <property type="protein sequence ID" value="KAK1547530.1"/>
    <property type="molecule type" value="Genomic_DNA"/>
</dbReference>
<keyword evidence="5" id="KW-0812">Transmembrane</keyword>
<dbReference type="PROSITE" id="PS50850">
    <property type="entry name" value="MFS"/>
    <property type="match status" value="1"/>
</dbReference>
<dbReference type="PRINTS" id="PR00081">
    <property type="entry name" value="GDHRDH"/>
</dbReference>
<gene>
    <name evidence="7" type="ORF">CPAR01_01497</name>
</gene>
<dbReference type="InterPro" id="IPR036291">
    <property type="entry name" value="NAD(P)-bd_dom_sf"/>
</dbReference>
<feature type="transmembrane region" description="Helical" evidence="5">
    <location>
        <begin position="354"/>
        <end position="377"/>
    </location>
</feature>
<evidence type="ECO:0000259" key="6">
    <source>
        <dbReference type="PROSITE" id="PS50850"/>
    </source>
</evidence>
<feature type="transmembrane region" description="Helical" evidence="5">
    <location>
        <begin position="300"/>
        <end position="317"/>
    </location>
</feature>
<comment type="caution">
    <text evidence="7">The sequence shown here is derived from an EMBL/GenBank/DDBJ whole genome shotgun (WGS) entry which is preliminary data.</text>
</comment>
<feature type="region of interest" description="Disordered" evidence="4">
    <location>
        <begin position="1"/>
        <end position="50"/>
    </location>
</feature>
<dbReference type="Pfam" id="PF00106">
    <property type="entry name" value="adh_short"/>
    <property type="match status" value="1"/>
</dbReference>
<dbReference type="SUPFAM" id="SSF51735">
    <property type="entry name" value="NAD(P)-binding Rossmann-fold domains"/>
    <property type="match status" value="1"/>
</dbReference>
<sequence length="756" mass="80918">MAGNTLSDQSQSEKQGGSIVPSSDPDPESISGTQHGDGESSPAEPEHELYPEGGTQAWLAVAGSFLVYFASFGVVNSFGFFQTFYQQEYLKNYSPTAISFIGTLQITLMYLSGAVAGALFDLYGPKWLYLFAAIGGAGSMLATSFTQPNAIWQQFLAQSLLFGLTVAYGVQPALTVAGQYFHRKRALAMGIVASGSSFGGVCLPIMFSKLIPTIGFPWALRVGALIMVICYAIAIAVSSSKRPKRKMRSLRDLLDYKGFLDIRYSCLSAGAVISSLGIYVPFYYIEPFCVALDPNSTIRPYLLPLINAASLFGRIIGGHAADRIGRLNFLYPMILLCGLLCVAMWLPATTPGVLAGFACLYGFASGVFISVMPAATGQIIPADKLGARLGAFGTVTSMAFLTGSPIAGALITSETRAGYHSLIIFAPEQKIASAMLTASNMASRSIVHADLGQKRSKLSLCTTACHHIAPCYKETTSKYIFKITPPLYGHLPGSQDRERTFHHSPKLSQAMSESATYLITGAGRGLGRGLAEALLQRPNTTVIAATRSQDQASDLLSFRTHSGSRLITITIDSRSPKDASLAIEKLVHDHGVDTIDVVIANAGISKAPTPAAETPIEDVLDCFTVNAVAPLLLFQATWRLLARSSTPKFVVISSIAGSLGEVPRYASHCAAYGSSKAAVNFMVRRIGRENESLIALALHPGWMQTEMGNAAAVRFGKKEAPVSVAEATDSILTEIDQATRETAAAFRTYDHKELPW</sequence>
<dbReference type="RefSeq" id="XP_060356643.1">
    <property type="nucleotide sequence ID" value="XM_060485786.1"/>
</dbReference>
<dbReference type="SUPFAM" id="SSF103473">
    <property type="entry name" value="MFS general substrate transporter"/>
    <property type="match status" value="1"/>
</dbReference>
<evidence type="ECO:0000256" key="5">
    <source>
        <dbReference type="SAM" id="Phobius"/>
    </source>
</evidence>
<organism evidence="7 8">
    <name type="scientific">Colletotrichum paranaense</name>
    <dbReference type="NCBI Taxonomy" id="1914294"/>
    <lineage>
        <taxon>Eukaryota</taxon>
        <taxon>Fungi</taxon>
        <taxon>Dikarya</taxon>
        <taxon>Ascomycota</taxon>
        <taxon>Pezizomycotina</taxon>
        <taxon>Sordariomycetes</taxon>
        <taxon>Hypocreomycetidae</taxon>
        <taxon>Glomerellales</taxon>
        <taxon>Glomerellaceae</taxon>
        <taxon>Colletotrichum</taxon>
        <taxon>Colletotrichum acutatum species complex</taxon>
    </lineage>
</organism>
<dbReference type="Gene3D" id="1.20.1250.20">
    <property type="entry name" value="MFS general substrate transporter like domains"/>
    <property type="match status" value="2"/>
</dbReference>
<evidence type="ECO:0000313" key="7">
    <source>
        <dbReference type="EMBL" id="KAK1547530.1"/>
    </source>
</evidence>
<keyword evidence="3" id="KW-0560">Oxidoreductase</keyword>
<name>A0ABQ9T6Z8_9PEZI</name>
<dbReference type="Proteomes" id="UP001241169">
    <property type="component" value="Unassembled WGS sequence"/>
</dbReference>
<feature type="transmembrane region" description="Helical" evidence="5">
    <location>
        <begin position="127"/>
        <end position="145"/>
    </location>
</feature>
<feature type="compositionally biased region" description="Polar residues" evidence="4">
    <location>
        <begin position="1"/>
        <end position="15"/>
    </location>
</feature>
<dbReference type="InterPro" id="IPR036259">
    <property type="entry name" value="MFS_trans_sf"/>
</dbReference>
<dbReference type="Gene3D" id="3.40.50.720">
    <property type="entry name" value="NAD(P)-binding Rossmann-like Domain"/>
    <property type="match status" value="1"/>
</dbReference>
<feature type="transmembrane region" description="Helical" evidence="5">
    <location>
        <begin position="258"/>
        <end position="280"/>
    </location>
</feature>
<comment type="subcellular location">
    <subcellularLocation>
        <location evidence="1">Membrane</location>
        <topology evidence="1">Multi-pass membrane protein</topology>
    </subcellularLocation>
</comment>
<dbReference type="InterPro" id="IPR002347">
    <property type="entry name" value="SDR_fam"/>
</dbReference>
<feature type="transmembrane region" description="Helical" evidence="5">
    <location>
        <begin position="389"/>
        <end position="411"/>
    </location>
</feature>
<feature type="transmembrane region" description="Helical" evidence="5">
    <location>
        <begin position="186"/>
        <end position="206"/>
    </location>
</feature>
<feature type="transmembrane region" description="Helical" evidence="5">
    <location>
        <begin position="329"/>
        <end position="348"/>
    </location>
</feature>
<dbReference type="InterPro" id="IPR011701">
    <property type="entry name" value="MFS"/>
</dbReference>
<feature type="transmembrane region" description="Helical" evidence="5">
    <location>
        <begin position="57"/>
        <end position="85"/>
    </location>
</feature>
<evidence type="ECO:0000256" key="2">
    <source>
        <dbReference type="ARBA" id="ARBA00006727"/>
    </source>
</evidence>
<reference evidence="7 8" key="1">
    <citation type="submission" date="2016-10" db="EMBL/GenBank/DDBJ databases">
        <title>The genome sequence of Colletotrichum fioriniae PJ7.</title>
        <authorList>
            <person name="Baroncelli R."/>
        </authorList>
    </citation>
    <scope>NUCLEOTIDE SEQUENCE [LARGE SCALE GENOMIC DNA]</scope>
    <source>
        <strain evidence="7 8">IMI 384185</strain>
    </source>
</reference>